<organism evidence="3 4">
    <name type="scientific">Lophiostoma macrostomum CBS 122681</name>
    <dbReference type="NCBI Taxonomy" id="1314788"/>
    <lineage>
        <taxon>Eukaryota</taxon>
        <taxon>Fungi</taxon>
        <taxon>Dikarya</taxon>
        <taxon>Ascomycota</taxon>
        <taxon>Pezizomycotina</taxon>
        <taxon>Dothideomycetes</taxon>
        <taxon>Pleosporomycetidae</taxon>
        <taxon>Pleosporales</taxon>
        <taxon>Lophiostomataceae</taxon>
        <taxon>Lophiostoma</taxon>
    </lineage>
</organism>
<evidence type="ECO:0000313" key="3">
    <source>
        <dbReference type="EMBL" id="KAF2651184.1"/>
    </source>
</evidence>
<reference evidence="3" key="1">
    <citation type="journal article" date="2020" name="Stud. Mycol.">
        <title>101 Dothideomycetes genomes: a test case for predicting lifestyles and emergence of pathogens.</title>
        <authorList>
            <person name="Haridas S."/>
            <person name="Albert R."/>
            <person name="Binder M."/>
            <person name="Bloem J."/>
            <person name="Labutti K."/>
            <person name="Salamov A."/>
            <person name="Andreopoulos B."/>
            <person name="Baker S."/>
            <person name="Barry K."/>
            <person name="Bills G."/>
            <person name="Bluhm B."/>
            <person name="Cannon C."/>
            <person name="Castanera R."/>
            <person name="Culley D."/>
            <person name="Daum C."/>
            <person name="Ezra D."/>
            <person name="Gonzalez J."/>
            <person name="Henrissat B."/>
            <person name="Kuo A."/>
            <person name="Liang C."/>
            <person name="Lipzen A."/>
            <person name="Lutzoni F."/>
            <person name="Magnuson J."/>
            <person name="Mondo S."/>
            <person name="Nolan M."/>
            <person name="Ohm R."/>
            <person name="Pangilinan J."/>
            <person name="Park H.-J."/>
            <person name="Ramirez L."/>
            <person name="Alfaro M."/>
            <person name="Sun H."/>
            <person name="Tritt A."/>
            <person name="Yoshinaga Y."/>
            <person name="Zwiers L.-H."/>
            <person name="Turgeon B."/>
            <person name="Goodwin S."/>
            <person name="Spatafora J."/>
            <person name="Crous P."/>
            <person name="Grigoriev I."/>
        </authorList>
    </citation>
    <scope>NUCLEOTIDE SEQUENCE</scope>
    <source>
        <strain evidence="3">CBS 122681</strain>
    </source>
</reference>
<dbReference type="AlphaFoldDB" id="A0A6A6SY96"/>
<keyword evidence="4" id="KW-1185">Reference proteome</keyword>
<keyword evidence="1" id="KW-0175">Coiled coil</keyword>
<feature type="coiled-coil region" evidence="1">
    <location>
        <begin position="46"/>
        <end position="73"/>
    </location>
</feature>
<evidence type="ECO:0000256" key="2">
    <source>
        <dbReference type="SAM" id="MobiDB-lite"/>
    </source>
</evidence>
<evidence type="ECO:0000313" key="4">
    <source>
        <dbReference type="Proteomes" id="UP000799324"/>
    </source>
</evidence>
<gene>
    <name evidence="3" type="ORF">K491DRAFT_720052</name>
</gene>
<proteinExistence type="predicted"/>
<evidence type="ECO:0000256" key="1">
    <source>
        <dbReference type="SAM" id="Coils"/>
    </source>
</evidence>
<feature type="region of interest" description="Disordered" evidence="2">
    <location>
        <begin position="1"/>
        <end position="27"/>
    </location>
</feature>
<dbReference type="EMBL" id="MU004432">
    <property type="protein sequence ID" value="KAF2651184.1"/>
    <property type="molecule type" value="Genomic_DNA"/>
</dbReference>
<protein>
    <submittedName>
        <fullName evidence="3">Uncharacterized protein</fullName>
    </submittedName>
</protein>
<sequence length="143" mass="16123">MVSQHELAQGLNTRVGPVRRQPRPLRRGCPPEAASFCQQPGVKYPFQLLQKELNAANKTIERLEIQLVSTETKASLREKQLLDDIDVHRVDAEHDCDLADLAQKEQEKLQAQAEVARLITNLANEHTQVLAKELVQIRGMLQG</sequence>
<dbReference type="Proteomes" id="UP000799324">
    <property type="component" value="Unassembled WGS sequence"/>
</dbReference>
<name>A0A6A6SY96_9PLEO</name>
<accession>A0A6A6SY96</accession>